<dbReference type="GO" id="GO:0005886">
    <property type="term" value="C:plasma membrane"/>
    <property type="evidence" value="ECO:0007669"/>
    <property type="project" value="UniProtKB-SubCell"/>
</dbReference>
<evidence type="ECO:0000256" key="2">
    <source>
        <dbReference type="ARBA" id="ARBA00022475"/>
    </source>
</evidence>
<protein>
    <submittedName>
        <fullName evidence="7">CidA/LrgA family protein</fullName>
    </submittedName>
</protein>
<dbReference type="KEGG" id="ovb:NB640_07305"/>
<dbReference type="PANTHER" id="PTHR33931">
    <property type="entry name" value="HOLIN-LIKE PROTEIN CIDA-RELATED"/>
    <property type="match status" value="1"/>
</dbReference>
<evidence type="ECO:0000313" key="8">
    <source>
        <dbReference type="Proteomes" id="UP001156215"/>
    </source>
</evidence>
<keyword evidence="4 6" id="KW-1133">Transmembrane helix</keyword>
<keyword evidence="2" id="KW-1003">Cell membrane</keyword>
<dbReference type="Pfam" id="PF03788">
    <property type="entry name" value="LrgA"/>
    <property type="match status" value="1"/>
</dbReference>
<evidence type="ECO:0000313" key="7">
    <source>
        <dbReference type="EMBL" id="WAW09093.1"/>
    </source>
</evidence>
<dbReference type="AlphaFoldDB" id="A0A9E9LXL0"/>
<name>A0A9E9LXL0_9BURK</name>
<dbReference type="Proteomes" id="UP001156215">
    <property type="component" value="Chromosome"/>
</dbReference>
<proteinExistence type="predicted"/>
<feature type="transmembrane region" description="Helical" evidence="6">
    <location>
        <begin position="58"/>
        <end position="78"/>
    </location>
</feature>
<dbReference type="RefSeq" id="WP_269308086.1">
    <property type="nucleotide sequence ID" value="NZ_CP098242.1"/>
</dbReference>
<dbReference type="EMBL" id="CP098242">
    <property type="protein sequence ID" value="WAW09093.1"/>
    <property type="molecule type" value="Genomic_DNA"/>
</dbReference>
<reference evidence="7" key="1">
    <citation type="journal article" date="2022" name="Front. Microbiol.">
        <title>New perspectives on an old grouping: The genomic and phenotypic variability of Oxalobacter formigenes and the implications for calcium oxalate stone prevention.</title>
        <authorList>
            <person name="Chmiel J.A."/>
            <person name="Carr C."/>
            <person name="Stuivenberg G.A."/>
            <person name="Venema R."/>
            <person name="Chanyi R.M."/>
            <person name="Al K.F."/>
            <person name="Giguere D."/>
            <person name="Say H."/>
            <person name="Akouris P.P."/>
            <person name="Dominguez Romero S.A."/>
            <person name="Kwong A."/>
            <person name="Tai V."/>
            <person name="Koval S.F."/>
            <person name="Razvi H."/>
            <person name="Bjazevic J."/>
            <person name="Burton J.P."/>
        </authorList>
    </citation>
    <scope>NUCLEOTIDE SEQUENCE</scope>
    <source>
        <strain evidence="7">WoOx3</strain>
    </source>
</reference>
<accession>A0A9E9LXL0</accession>
<evidence type="ECO:0000256" key="4">
    <source>
        <dbReference type="ARBA" id="ARBA00022989"/>
    </source>
</evidence>
<feature type="transmembrane region" description="Helical" evidence="6">
    <location>
        <begin position="90"/>
        <end position="110"/>
    </location>
</feature>
<sequence length="114" mass="12772">MHILRQCVIIFLCLAFGELVVDLTGTKFPSSLIGMLLLAFLLTIGWIRLEWVKGISDFLLAHFGLFFVPPGVALMLYFDLIAAELLPITIATILSTLIVLAATGWTYQLFRRRS</sequence>
<evidence type="ECO:0000256" key="3">
    <source>
        <dbReference type="ARBA" id="ARBA00022692"/>
    </source>
</evidence>
<evidence type="ECO:0000256" key="6">
    <source>
        <dbReference type="SAM" id="Phobius"/>
    </source>
</evidence>
<dbReference type="InterPro" id="IPR005538">
    <property type="entry name" value="LrgA/CidA"/>
</dbReference>
<organism evidence="7 8">
    <name type="scientific">Oxalobacter vibrioformis</name>
    <dbReference type="NCBI Taxonomy" id="933080"/>
    <lineage>
        <taxon>Bacteria</taxon>
        <taxon>Pseudomonadati</taxon>
        <taxon>Pseudomonadota</taxon>
        <taxon>Betaproteobacteria</taxon>
        <taxon>Burkholderiales</taxon>
        <taxon>Oxalobacteraceae</taxon>
        <taxon>Oxalobacter</taxon>
    </lineage>
</organism>
<gene>
    <name evidence="7" type="ORF">NB640_07305</name>
</gene>
<keyword evidence="8" id="KW-1185">Reference proteome</keyword>
<keyword evidence="3 6" id="KW-0812">Transmembrane</keyword>
<keyword evidence="5 6" id="KW-0472">Membrane</keyword>
<evidence type="ECO:0000256" key="5">
    <source>
        <dbReference type="ARBA" id="ARBA00023136"/>
    </source>
</evidence>
<feature type="transmembrane region" description="Helical" evidence="6">
    <location>
        <begin position="32"/>
        <end position="51"/>
    </location>
</feature>
<dbReference type="PANTHER" id="PTHR33931:SF5">
    <property type="entry name" value="UPF0299 MEMBRANE PROTEIN YOHJ"/>
    <property type="match status" value="1"/>
</dbReference>
<evidence type="ECO:0000256" key="1">
    <source>
        <dbReference type="ARBA" id="ARBA00004651"/>
    </source>
</evidence>
<comment type="subcellular location">
    <subcellularLocation>
        <location evidence="1">Cell membrane</location>
        <topology evidence="1">Multi-pass membrane protein</topology>
    </subcellularLocation>
</comment>